<feature type="transmembrane region" description="Helical" evidence="1">
    <location>
        <begin position="28"/>
        <end position="50"/>
    </location>
</feature>
<dbReference type="AlphaFoldDB" id="T1B0H5"/>
<accession>T1B0H5</accession>
<sequence>TTLVNGLSILVFGVAVSNNMTRNRLKTFAYGSIGLVIMFVATIHGMVTFWKQGSWLTR</sequence>
<reference evidence="2" key="2">
    <citation type="journal article" date="2014" name="ISME J.">
        <title>Microbial stratification in low pH oxic and suboxic macroscopic growths along an acid mine drainage.</title>
        <authorList>
            <person name="Mendez-Garcia C."/>
            <person name="Mesa V."/>
            <person name="Sprenger R.R."/>
            <person name="Richter M."/>
            <person name="Diez M.S."/>
            <person name="Solano J."/>
            <person name="Bargiela R."/>
            <person name="Golyshina O.V."/>
            <person name="Manteca A."/>
            <person name="Ramos J.L."/>
            <person name="Gallego J.R."/>
            <person name="Llorente I."/>
            <person name="Martins Dos Santos V.A."/>
            <person name="Jensen O.N."/>
            <person name="Pelaez A.I."/>
            <person name="Sanchez J."/>
            <person name="Ferrer M."/>
        </authorList>
    </citation>
    <scope>NUCLEOTIDE SEQUENCE</scope>
</reference>
<organism evidence="2">
    <name type="scientific">mine drainage metagenome</name>
    <dbReference type="NCBI Taxonomy" id="410659"/>
    <lineage>
        <taxon>unclassified sequences</taxon>
        <taxon>metagenomes</taxon>
        <taxon>ecological metagenomes</taxon>
    </lineage>
</organism>
<keyword evidence="1" id="KW-0472">Membrane</keyword>
<gene>
    <name evidence="2" type="ORF">B1B_12644</name>
</gene>
<name>T1B0H5_9ZZZZ</name>
<protein>
    <submittedName>
        <fullName evidence="2">Uncharacterized protein</fullName>
    </submittedName>
</protein>
<reference evidence="2" key="1">
    <citation type="submission" date="2013-08" db="EMBL/GenBank/DDBJ databases">
        <authorList>
            <person name="Mendez C."/>
            <person name="Richter M."/>
            <person name="Ferrer M."/>
            <person name="Sanchez J."/>
        </authorList>
    </citation>
    <scope>NUCLEOTIDE SEQUENCE</scope>
</reference>
<comment type="caution">
    <text evidence="2">The sequence shown here is derived from an EMBL/GenBank/DDBJ whole genome shotgun (WGS) entry which is preliminary data.</text>
</comment>
<evidence type="ECO:0000313" key="2">
    <source>
        <dbReference type="EMBL" id="EQD46394.1"/>
    </source>
</evidence>
<proteinExistence type="predicted"/>
<keyword evidence="1" id="KW-1133">Transmembrane helix</keyword>
<feature type="non-terminal residue" evidence="2">
    <location>
        <position position="1"/>
    </location>
</feature>
<keyword evidence="1" id="KW-0812">Transmembrane</keyword>
<dbReference type="EMBL" id="AUZY01008295">
    <property type="protein sequence ID" value="EQD46394.1"/>
    <property type="molecule type" value="Genomic_DNA"/>
</dbReference>
<evidence type="ECO:0000256" key="1">
    <source>
        <dbReference type="SAM" id="Phobius"/>
    </source>
</evidence>